<dbReference type="InterPro" id="IPR006905">
    <property type="entry name" value="Flavin_halogenase"/>
</dbReference>
<evidence type="ECO:0000256" key="2">
    <source>
        <dbReference type="SAM" id="MobiDB-lite"/>
    </source>
</evidence>
<organism evidence="3 4">
    <name type="scientific">Micromonospora deserti</name>
    <dbReference type="NCBI Taxonomy" id="2070366"/>
    <lineage>
        <taxon>Bacteria</taxon>
        <taxon>Bacillati</taxon>
        <taxon>Actinomycetota</taxon>
        <taxon>Actinomycetes</taxon>
        <taxon>Micromonosporales</taxon>
        <taxon>Micromonosporaceae</taxon>
        <taxon>Micromonospora</taxon>
    </lineage>
</organism>
<proteinExistence type="inferred from homology"/>
<gene>
    <name evidence="3" type="ORF">C1I99_17100</name>
</gene>
<evidence type="ECO:0000256" key="1">
    <source>
        <dbReference type="ARBA" id="ARBA00038396"/>
    </source>
</evidence>
<dbReference type="GO" id="GO:0004497">
    <property type="term" value="F:monooxygenase activity"/>
    <property type="evidence" value="ECO:0007669"/>
    <property type="project" value="InterPro"/>
</dbReference>
<dbReference type="InterPro" id="IPR050816">
    <property type="entry name" value="Flavin-dep_Halogenase_NPB"/>
</dbReference>
<evidence type="ECO:0000313" key="4">
    <source>
        <dbReference type="Proteomes" id="UP000248749"/>
    </source>
</evidence>
<evidence type="ECO:0000313" key="3">
    <source>
        <dbReference type="EMBL" id="PZF96458.1"/>
    </source>
</evidence>
<dbReference type="EMBL" id="POUB01000113">
    <property type="protein sequence ID" value="PZF96458.1"/>
    <property type="molecule type" value="Genomic_DNA"/>
</dbReference>
<dbReference type="Gene3D" id="3.50.50.60">
    <property type="entry name" value="FAD/NAD(P)-binding domain"/>
    <property type="match status" value="1"/>
</dbReference>
<protein>
    <submittedName>
        <fullName evidence="3">Tryptophan halogenase</fullName>
    </submittedName>
</protein>
<feature type="region of interest" description="Disordered" evidence="2">
    <location>
        <begin position="473"/>
        <end position="502"/>
    </location>
</feature>
<dbReference type="Gene3D" id="3.30.9.100">
    <property type="match status" value="1"/>
</dbReference>
<dbReference type="Pfam" id="PF04820">
    <property type="entry name" value="Trp_halogenase"/>
    <property type="match status" value="2"/>
</dbReference>
<dbReference type="OrthoDB" id="103324at2"/>
<dbReference type="PRINTS" id="PR00420">
    <property type="entry name" value="RNGMNOXGNASE"/>
</dbReference>
<accession>A0A2W2CXX8</accession>
<dbReference type="RefSeq" id="WP_111135225.1">
    <property type="nucleotide sequence ID" value="NZ_POUB01000113.1"/>
</dbReference>
<keyword evidence="4" id="KW-1185">Reference proteome</keyword>
<dbReference type="PANTHER" id="PTHR43747">
    <property type="entry name" value="FAD-BINDING PROTEIN"/>
    <property type="match status" value="1"/>
</dbReference>
<reference evidence="3 4" key="1">
    <citation type="submission" date="2018-01" db="EMBL/GenBank/DDBJ databases">
        <title>Draft genome sequence of Salinispora sp. 13K206.</title>
        <authorList>
            <person name="Sahin N."/>
            <person name="Saygin H."/>
            <person name="Ay H."/>
        </authorList>
    </citation>
    <scope>NUCLEOTIDE SEQUENCE [LARGE SCALE GENOMIC DNA]</scope>
    <source>
        <strain evidence="3 4">13K206</strain>
    </source>
</reference>
<comment type="caution">
    <text evidence="3">The sequence shown here is derived from an EMBL/GenBank/DDBJ whole genome shotgun (WGS) entry which is preliminary data.</text>
</comment>
<dbReference type="PANTHER" id="PTHR43747:SF1">
    <property type="entry name" value="SLR1998 PROTEIN"/>
    <property type="match status" value="1"/>
</dbReference>
<sequence>MTDNEVDSGFDVVVVGGGPCGSTVSTLIAMQGHRVLLLEKERFPRYQIGESLLPSTVHGICRILGVEEELRQANFMPKRGGTFRWGSNPEPWTFSFAISAKFAGDAATAYQVERMRFDQILLDNARRKGVEVREETSVVDVLTDPETDRVCGVRYTGPDGVRREVRSRFVVDASGNKSRIHTRVGGQRRYSEFFRNLALFGYFEGGKRLPAPNQGNILAVAFDAGWFWYIPLTPDLTSVGAVLLPEALDRAQGDREQALLDLIQQCPLIAEYLANARRVTTGPYGEVRVRKDYSYIQEKFWRPGLVLVGDAACFIDPVFSSGVHLATYSALLAARSINTVLRGGADETACFEEFEVRYRREYARFHDFLVAFYDMHQDENSYFWKAKKVTNNAASEVESFVELVGGGASQEAALVSAGTYAQRRDAAYQELADLVAQPVQQAGEDRDLLRATLARSVSREGARIQIQAELGESADENVPVRDGGLVPSTDGLHWSTPPRPAS</sequence>
<dbReference type="AlphaFoldDB" id="A0A2W2CXX8"/>
<comment type="similarity">
    <text evidence="1">Belongs to the flavin-dependent halogenase family. Bacterial tryptophan halogenase subfamily.</text>
</comment>
<dbReference type="SUPFAM" id="SSF51905">
    <property type="entry name" value="FAD/NAD(P)-binding domain"/>
    <property type="match status" value="1"/>
</dbReference>
<dbReference type="Proteomes" id="UP000248749">
    <property type="component" value="Unassembled WGS sequence"/>
</dbReference>
<dbReference type="InterPro" id="IPR036188">
    <property type="entry name" value="FAD/NAD-bd_sf"/>
</dbReference>
<name>A0A2W2CXX8_9ACTN</name>